<sequence length="61" mass="7113">YILVYIHFPSIIDFIPITLISSKTARKVYIQNTVNKENKKHLINIKKNTTFKGGILFYISI</sequence>
<dbReference type="Proteomes" id="UP000225872">
    <property type="component" value="Unassembled WGS sequence"/>
</dbReference>
<dbReference type="AlphaFoldDB" id="A0A2C1CQY8"/>
<evidence type="ECO:0000313" key="1">
    <source>
        <dbReference type="EMBL" id="PGS90013.1"/>
    </source>
</evidence>
<protein>
    <submittedName>
        <fullName evidence="1">Uncharacterized protein</fullName>
    </submittedName>
</protein>
<name>A0A2C1CQY8_BACCE</name>
<dbReference type="RefSeq" id="WP_218939842.1">
    <property type="nucleotide sequence ID" value="NZ_NULO01000164.1"/>
</dbReference>
<proteinExistence type="predicted"/>
<gene>
    <name evidence="1" type="ORF">COD09_29210</name>
</gene>
<reference evidence="1 2" key="1">
    <citation type="submission" date="2017-09" db="EMBL/GenBank/DDBJ databases">
        <title>Large-scale bioinformatics analysis of Bacillus genomes uncovers conserved roles of natural products in bacterial physiology.</title>
        <authorList>
            <consortium name="Agbiome Team Llc"/>
            <person name="Bleich R.M."/>
            <person name="Grubbs K.J."/>
            <person name="Santa Maria K.C."/>
            <person name="Allen S.E."/>
            <person name="Farag S."/>
            <person name="Shank E.A."/>
            <person name="Bowers A."/>
        </authorList>
    </citation>
    <scope>NUCLEOTIDE SEQUENCE [LARGE SCALE GENOMIC DNA]</scope>
    <source>
        <strain evidence="1 2">AFS041432</strain>
    </source>
</reference>
<organism evidence="1 2">
    <name type="scientific">Bacillus cereus</name>
    <dbReference type="NCBI Taxonomy" id="1396"/>
    <lineage>
        <taxon>Bacteria</taxon>
        <taxon>Bacillati</taxon>
        <taxon>Bacillota</taxon>
        <taxon>Bacilli</taxon>
        <taxon>Bacillales</taxon>
        <taxon>Bacillaceae</taxon>
        <taxon>Bacillus</taxon>
        <taxon>Bacillus cereus group</taxon>
    </lineage>
</organism>
<feature type="non-terminal residue" evidence="1">
    <location>
        <position position="1"/>
    </location>
</feature>
<evidence type="ECO:0000313" key="2">
    <source>
        <dbReference type="Proteomes" id="UP000225872"/>
    </source>
</evidence>
<comment type="caution">
    <text evidence="1">The sequence shown here is derived from an EMBL/GenBank/DDBJ whole genome shotgun (WGS) entry which is preliminary data.</text>
</comment>
<accession>A0A2C1CQY8</accession>
<dbReference type="EMBL" id="NULO01000164">
    <property type="protein sequence ID" value="PGS90013.1"/>
    <property type="molecule type" value="Genomic_DNA"/>
</dbReference>